<dbReference type="CDD" id="cd00180">
    <property type="entry name" value="PKc"/>
    <property type="match status" value="1"/>
</dbReference>
<evidence type="ECO:0000256" key="3">
    <source>
        <dbReference type="ARBA" id="ARBA00022679"/>
    </source>
</evidence>
<feature type="binding site" evidence="7">
    <location>
        <position position="51"/>
    </location>
    <ligand>
        <name>ATP</name>
        <dbReference type="ChEBI" id="CHEBI:30616"/>
    </ligand>
</feature>
<dbReference type="SMART" id="SM00220">
    <property type="entry name" value="S_TKc"/>
    <property type="match status" value="1"/>
</dbReference>
<dbReference type="GO" id="GO:0005524">
    <property type="term" value="F:ATP binding"/>
    <property type="evidence" value="ECO:0007669"/>
    <property type="project" value="UniProtKB-UniRule"/>
</dbReference>
<dbReference type="InterPro" id="IPR000719">
    <property type="entry name" value="Prot_kinase_dom"/>
</dbReference>
<keyword evidence="3" id="KW-0808">Transferase</keyword>
<evidence type="ECO:0000313" key="10">
    <source>
        <dbReference type="Proteomes" id="UP000237104"/>
    </source>
</evidence>
<evidence type="ECO:0000256" key="1">
    <source>
        <dbReference type="ARBA" id="ARBA00012513"/>
    </source>
</evidence>
<gene>
    <name evidence="9" type="ORF">C3B59_17230</name>
</gene>
<dbReference type="Proteomes" id="UP000237104">
    <property type="component" value="Unassembled WGS sequence"/>
</dbReference>
<dbReference type="InterPro" id="IPR008271">
    <property type="entry name" value="Ser/Thr_kinase_AS"/>
</dbReference>
<keyword evidence="2" id="KW-0723">Serine/threonine-protein kinase</keyword>
<protein>
    <recommendedName>
        <fullName evidence="1">non-specific serine/threonine protein kinase</fullName>
        <ecNumber evidence="1">2.7.11.1</ecNumber>
    </recommendedName>
</protein>
<dbReference type="PANTHER" id="PTHR43289">
    <property type="entry name" value="MITOGEN-ACTIVATED PROTEIN KINASE KINASE KINASE 20-RELATED"/>
    <property type="match status" value="1"/>
</dbReference>
<dbReference type="Gene3D" id="1.10.510.10">
    <property type="entry name" value="Transferase(Phosphotransferase) domain 1"/>
    <property type="match status" value="1"/>
</dbReference>
<evidence type="ECO:0000313" key="9">
    <source>
        <dbReference type="EMBL" id="POH59636.1"/>
    </source>
</evidence>
<accession>A0A2S3Z5Y5</accession>
<dbReference type="PANTHER" id="PTHR43289:SF6">
    <property type="entry name" value="SERINE_THREONINE-PROTEIN KINASE NEKL-3"/>
    <property type="match status" value="1"/>
</dbReference>
<dbReference type="PROSITE" id="PS50011">
    <property type="entry name" value="PROTEIN_KINASE_DOM"/>
    <property type="match status" value="1"/>
</dbReference>
<dbReference type="Pfam" id="PF00069">
    <property type="entry name" value="Pkinase"/>
    <property type="match status" value="1"/>
</dbReference>
<dbReference type="EMBL" id="PPXF01000065">
    <property type="protein sequence ID" value="POH59636.1"/>
    <property type="molecule type" value="Genomic_DNA"/>
</dbReference>
<keyword evidence="4 7" id="KW-0547">Nucleotide-binding</keyword>
<sequence length="360" mass="39421">MATQAERDAWNSILVGQRLGGYELQVCLGAGYFGLVFEAQNLATSARVAVKVLLPSSDPGAIVDFENEAVLLQKLNGCDGVITYIDGGHESIDMVAHGVTVPMPIRFHVLAVASGSVDELILDPVARSELDWAERIRIFRGAVKSAHQMHLAGVAHRDLKSSNCLMMVNGSTTRLRLGDLGRSKDLRSPPTMLIADYSRGRGDLRFAAPEFLWLQGGGGTSDFLAADYYGLGSLLVELATGQPLTSLALGDIGAVMRQAAADLQRGQSGDLTTLNLQYRRVIAEVIDIMPKSIQHDAQVLLASLCDPLPSQRLAHSPYHRDRHLEPLEWVLRRADIMIRRLEIDARQERRIARKLERAAS</sequence>
<dbReference type="GO" id="GO:0004674">
    <property type="term" value="F:protein serine/threonine kinase activity"/>
    <property type="evidence" value="ECO:0007669"/>
    <property type="project" value="UniProtKB-KW"/>
</dbReference>
<feature type="domain" description="Protein kinase" evidence="8">
    <location>
        <begin position="22"/>
        <end position="330"/>
    </location>
</feature>
<reference evidence="9 10" key="1">
    <citation type="submission" date="2018-01" db="EMBL/GenBank/DDBJ databases">
        <title>Cryobacterium sp. nov., from glaciers in China.</title>
        <authorList>
            <person name="Liu Q."/>
            <person name="Xin Y.-H."/>
        </authorList>
    </citation>
    <scope>NUCLEOTIDE SEQUENCE [LARGE SCALE GENOMIC DNA]</scope>
    <source>
        <strain evidence="9 10">TMB1-8</strain>
    </source>
</reference>
<dbReference type="InterPro" id="IPR017441">
    <property type="entry name" value="Protein_kinase_ATP_BS"/>
</dbReference>
<dbReference type="PROSITE" id="PS00108">
    <property type="entry name" value="PROTEIN_KINASE_ST"/>
    <property type="match status" value="1"/>
</dbReference>
<comment type="caution">
    <text evidence="9">The sequence shown here is derived from an EMBL/GenBank/DDBJ whole genome shotgun (WGS) entry which is preliminary data.</text>
</comment>
<evidence type="ECO:0000256" key="5">
    <source>
        <dbReference type="ARBA" id="ARBA00022777"/>
    </source>
</evidence>
<dbReference type="PROSITE" id="PS00107">
    <property type="entry name" value="PROTEIN_KINASE_ATP"/>
    <property type="match status" value="1"/>
</dbReference>
<evidence type="ECO:0000256" key="4">
    <source>
        <dbReference type="ARBA" id="ARBA00022741"/>
    </source>
</evidence>
<proteinExistence type="predicted"/>
<evidence type="ECO:0000256" key="6">
    <source>
        <dbReference type="ARBA" id="ARBA00022840"/>
    </source>
</evidence>
<keyword evidence="6 7" id="KW-0067">ATP-binding</keyword>
<dbReference type="AlphaFoldDB" id="A0A2S3Z5Y5"/>
<dbReference type="RefSeq" id="WP_103432421.1">
    <property type="nucleotide sequence ID" value="NZ_PPXF01000065.1"/>
</dbReference>
<name>A0A2S3Z5Y5_9MICO</name>
<dbReference type="SUPFAM" id="SSF56112">
    <property type="entry name" value="Protein kinase-like (PK-like)"/>
    <property type="match status" value="1"/>
</dbReference>
<evidence type="ECO:0000256" key="7">
    <source>
        <dbReference type="PROSITE-ProRule" id="PRU10141"/>
    </source>
</evidence>
<evidence type="ECO:0000259" key="8">
    <source>
        <dbReference type="PROSITE" id="PS50011"/>
    </source>
</evidence>
<dbReference type="EC" id="2.7.11.1" evidence="1"/>
<keyword evidence="5" id="KW-0418">Kinase</keyword>
<dbReference type="Gene3D" id="3.30.200.20">
    <property type="entry name" value="Phosphorylase Kinase, domain 1"/>
    <property type="match status" value="1"/>
</dbReference>
<dbReference type="InterPro" id="IPR011009">
    <property type="entry name" value="Kinase-like_dom_sf"/>
</dbReference>
<evidence type="ECO:0000256" key="2">
    <source>
        <dbReference type="ARBA" id="ARBA00022527"/>
    </source>
</evidence>
<organism evidence="9 10">
    <name type="scientific">Cryobacterium zongtaii</name>
    <dbReference type="NCBI Taxonomy" id="1259217"/>
    <lineage>
        <taxon>Bacteria</taxon>
        <taxon>Bacillati</taxon>
        <taxon>Actinomycetota</taxon>
        <taxon>Actinomycetes</taxon>
        <taxon>Micrococcales</taxon>
        <taxon>Microbacteriaceae</taxon>
        <taxon>Cryobacterium</taxon>
    </lineage>
</organism>
<dbReference type="OrthoDB" id="9801841at2"/>